<keyword evidence="5 11" id="KW-0472">Membrane</keyword>
<dbReference type="EMBL" id="CP027845">
    <property type="protein sequence ID" value="AVP87022.1"/>
    <property type="molecule type" value="Genomic_DNA"/>
</dbReference>
<dbReference type="Proteomes" id="UP000241762">
    <property type="component" value="Chromosome"/>
</dbReference>
<keyword evidence="6 11" id="KW-0865">Zymogen</keyword>
<keyword evidence="9 11" id="KW-1208">Phospholipid metabolism</keyword>
<dbReference type="PANTHER" id="PTHR35809">
    <property type="entry name" value="ARCHAETIDYLSERINE DECARBOXYLASE PROENZYME-RELATED"/>
    <property type="match status" value="1"/>
</dbReference>
<feature type="transmembrane region" description="Helical" evidence="12">
    <location>
        <begin position="12"/>
        <end position="29"/>
    </location>
</feature>
<evidence type="ECO:0000256" key="6">
    <source>
        <dbReference type="ARBA" id="ARBA00023145"/>
    </source>
</evidence>
<evidence type="ECO:0000256" key="4">
    <source>
        <dbReference type="ARBA" id="ARBA00023098"/>
    </source>
</evidence>
<comment type="similarity">
    <text evidence="11">Belongs to the phosphatidylserine decarboxylase family. PSD-A subfamily.</text>
</comment>
<evidence type="ECO:0000313" key="14">
    <source>
        <dbReference type="Proteomes" id="UP000241762"/>
    </source>
</evidence>
<evidence type="ECO:0000313" key="13">
    <source>
        <dbReference type="EMBL" id="AVP87022.1"/>
    </source>
</evidence>
<feature type="active site" description="Schiff-base intermediate with substrate; via pyruvic acid" evidence="11">
    <location>
        <position position="187"/>
    </location>
</feature>
<dbReference type="GO" id="GO:0004609">
    <property type="term" value="F:phosphatidylserine decarboxylase activity"/>
    <property type="evidence" value="ECO:0007669"/>
    <property type="project" value="UniProtKB-UniRule"/>
</dbReference>
<dbReference type="Pfam" id="PF02666">
    <property type="entry name" value="PS_Dcarbxylase"/>
    <property type="match status" value="1"/>
</dbReference>
<sequence>MKSYDKLSNMVHREGYIFIAIAVAATFVFSSLNTNLGWICFIATILCVYFFRNPQRVTPVGDDLIISAADGIVVGIDKVQPPAELKFENEMLKVSVFLNVLNVHVNRIPVTGKVLGLYYNPGKFINASLDKASVDNERQAVVIENKKGEKIAVVQIAGLIARRIVCDLEEEMEVKSGQRYGIIRFGSRVDLYLPADTVPQVAVGQTVVGGETIIGKLGTQPKNTLEFEVRN</sequence>
<dbReference type="NCBIfam" id="NF003678">
    <property type="entry name" value="PRK05305.1-2"/>
    <property type="match status" value="1"/>
</dbReference>
<comment type="subunit">
    <text evidence="11">Heterodimer of a large membrane-associated beta subunit and a small pyruvoyl-containing alpha subunit.</text>
</comment>
<evidence type="ECO:0000256" key="11">
    <source>
        <dbReference type="HAMAP-Rule" id="MF_00664"/>
    </source>
</evidence>
<comment type="PTM">
    <text evidence="11">Is synthesized initially as an inactive proenzyme. Formation of the active enzyme involves a self-maturation process in which the active site pyruvoyl group is generated from an internal serine residue via an autocatalytic post-translational modification. Two non-identical subunits are generated from the proenzyme in this reaction, and the pyruvate is formed at the N-terminus of the alpha chain, which is derived from the carboxyl end of the proenzyme. The post-translation cleavage follows an unusual pathway, termed non-hydrolytic serinolysis, in which the side chain hydroxyl group of the serine supplies its oxygen atom to form the C-terminus of the beta chain, while the remainder of the serine residue undergoes an oxidative deamination to produce ammonia and the pyruvoyl prosthetic group on the alpha chain.</text>
</comment>
<feature type="chain" id="PRO_5023348336" description="Phosphatidylserine decarboxylase beta chain" evidence="11">
    <location>
        <begin position="1"/>
        <end position="186"/>
    </location>
</feature>
<dbReference type="EC" id="4.1.1.65" evidence="11"/>
<keyword evidence="1 11" id="KW-1003">Cell membrane</keyword>
<dbReference type="OrthoDB" id="9790893at2"/>
<comment type="cofactor">
    <cofactor evidence="11">
        <name>pyruvate</name>
        <dbReference type="ChEBI" id="CHEBI:15361"/>
    </cofactor>
    <text evidence="11">Binds 1 pyruvoyl group covalently per subunit.</text>
</comment>
<evidence type="ECO:0000256" key="2">
    <source>
        <dbReference type="ARBA" id="ARBA00022516"/>
    </source>
</evidence>
<proteinExistence type="inferred from homology"/>
<dbReference type="RefSeq" id="WP_106873901.1">
    <property type="nucleotide sequence ID" value="NZ_CP027845.1"/>
</dbReference>
<evidence type="ECO:0000256" key="1">
    <source>
        <dbReference type="ARBA" id="ARBA00022475"/>
    </source>
</evidence>
<dbReference type="InterPro" id="IPR003817">
    <property type="entry name" value="PS_Dcarbxylase"/>
</dbReference>
<comment type="function">
    <text evidence="11">Catalyzes the formation of phosphatidylethanolamine (PtdEtn) from phosphatidylserine (PtdSer).</text>
</comment>
<keyword evidence="3 11" id="KW-0210">Decarboxylase</keyword>
<keyword evidence="8 11" id="KW-0456">Lyase</keyword>
<comment type="subcellular location">
    <subcellularLocation>
        <location evidence="11">Cell membrane</location>
        <topology evidence="11">Peripheral membrane protein</topology>
    </subcellularLocation>
</comment>
<keyword evidence="2 11" id="KW-0444">Lipid biosynthesis</keyword>
<evidence type="ECO:0000256" key="7">
    <source>
        <dbReference type="ARBA" id="ARBA00023209"/>
    </source>
</evidence>
<accession>A0A2P1P6X6</accession>
<evidence type="ECO:0000256" key="3">
    <source>
        <dbReference type="ARBA" id="ARBA00022793"/>
    </source>
</evidence>
<dbReference type="GO" id="GO:0005886">
    <property type="term" value="C:plasma membrane"/>
    <property type="evidence" value="ECO:0007669"/>
    <property type="project" value="UniProtKB-SubCell"/>
</dbReference>
<comment type="catalytic activity">
    <reaction evidence="11">
        <text>a 1,2-diacyl-sn-glycero-3-phospho-L-serine + H(+) = a 1,2-diacyl-sn-glycero-3-phosphoethanolamine + CO2</text>
        <dbReference type="Rhea" id="RHEA:20828"/>
        <dbReference type="ChEBI" id="CHEBI:15378"/>
        <dbReference type="ChEBI" id="CHEBI:16526"/>
        <dbReference type="ChEBI" id="CHEBI:57262"/>
        <dbReference type="ChEBI" id="CHEBI:64612"/>
        <dbReference type="EC" id="4.1.1.65"/>
    </reaction>
</comment>
<evidence type="ECO:0000256" key="9">
    <source>
        <dbReference type="ARBA" id="ARBA00023264"/>
    </source>
</evidence>
<feature type="site" description="Cleavage (non-hydrolytic); by autocatalysis" evidence="11">
    <location>
        <begin position="186"/>
        <end position="187"/>
    </location>
</feature>
<keyword evidence="12" id="KW-0812">Transmembrane</keyword>
<keyword evidence="10 11" id="KW-0670">Pyruvate</keyword>
<dbReference type="PANTHER" id="PTHR35809:SF1">
    <property type="entry name" value="ARCHAETIDYLSERINE DECARBOXYLASE PROENZYME-RELATED"/>
    <property type="match status" value="1"/>
</dbReference>
<reference evidence="13 14" key="1">
    <citation type="submission" date="2018-03" db="EMBL/GenBank/DDBJ databases">
        <title>A gene transfer event suggests a long-term partnership between eustigmatophyte algae and a novel lineage of endosymbiotic bacteria.</title>
        <authorList>
            <person name="Yurchenko T."/>
            <person name="Sevcikova T."/>
            <person name="Pribyl P."/>
            <person name="El Karkouri K."/>
            <person name="Klimes V."/>
            <person name="Amaral R."/>
            <person name="Zbrankova V."/>
            <person name="Kim E."/>
            <person name="Raoult D."/>
            <person name="Santos L.M.A."/>
            <person name="Elias M."/>
        </authorList>
    </citation>
    <scope>NUCLEOTIDE SEQUENCE [LARGE SCALE GENOMIC DNA]</scope>
    <source>
        <strain evidence="13">CCALA 838</strain>
    </source>
</reference>
<dbReference type="UniPathway" id="UPA00558">
    <property type="reaction ID" value="UER00616"/>
</dbReference>
<evidence type="ECO:0000256" key="12">
    <source>
        <dbReference type="SAM" id="Phobius"/>
    </source>
</evidence>
<keyword evidence="14" id="KW-1185">Reference proteome</keyword>
<dbReference type="NCBIfam" id="NF003679">
    <property type="entry name" value="PRK05305.1-3"/>
    <property type="match status" value="1"/>
</dbReference>
<dbReference type="GO" id="GO:0006646">
    <property type="term" value="P:phosphatidylethanolamine biosynthetic process"/>
    <property type="evidence" value="ECO:0007669"/>
    <property type="project" value="UniProtKB-UniRule"/>
</dbReference>
<gene>
    <name evidence="11" type="primary">psd</name>
    <name evidence="13" type="ORF">phytr_590</name>
</gene>
<keyword evidence="7 11" id="KW-0594">Phospholipid biosynthesis</keyword>
<feature type="modified residue" description="Pyruvic acid (Ser); by autocatalysis" evidence="11">
    <location>
        <position position="187"/>
    </location>
</feature>
<dbReference type="InterPro" id="IPR033175">
    <property type="entry name" value="PSD-A"/>
</dbReference>
<evidence type="ECO:0000256" key="8">
    <source>
        <dbReference type="ARBA" id="ARBA00023239"/>
    </source>
</evidence>
<dbReference type="KEGG" id="ptc:phytr_590"/>
<name>A0A2P1P6X6_9RICK</name>
<feature type="chain" id="PRO_5023348337" description="Phosphatidylserine decarboxylase alpha chain" evidence="11">
    <location>
        <begin position="187"/>
        <end position="231"/>
    </location>
</feature>
<dbReference type="HAMAP" id="MF_00664">
    <property type="entry name" value="PS_decarb_PSD_A"/>
    <property type="match status" value="1"/>
</dbReference>
<protein>
    <recommendedName>
        <fullName evidence="11">Phosphatidylserine decarboxylase proenzyme</fullName>
        <ecNumber evidence="11">4.1.1.65</ecNumber>
    </recommendedName>
    <component>
        <recommendedName>
            <fullName evidence="11">Phosphatidylserine decarboxylase alpha chain</fullName>
        </recommendedName>
    </component>
    <component>
        <recommendedName>
            <fullName evidence="11">Phosphatidylserine decarboxylase beta chain</fullName>
        </recommendedName>
    </component>
</protein>
<organism evidence="13 14">
    <name type="scientific">Candidatus Phycorickettsia trachydisci</name>
    <dbReference type="NCBI Taxonomy" id="2115978"/>
    <lineage>
        <taxon>Bacteria</taxon>
        <taxon>Pseudomonadati</taxon>
        <taxon>Pseudomonadota</taxon>
        <taxon>Alphaproteobacteria</taxon>
        <taxon>Rickettsiales</taxon>
        <taxon>Rickettsiaceae</taxon>
        <taxon>Candidatus Phycorickettsia</taxon>
    </lineage>
</organism>
<keyword evidence="12" id="KW-1133">Transmembrane helix</keyword>
<evidence type="ECO:0000256" key="10">
    <source>
        <dbReference type="ARBA" id="ARBA00023317"/>
    </source>
</evidence>
<comment type="pathway">
    <text evidence="11">Phospholipid metabolism; phosphatidylethanolamine biosynthesis; phosphatidylethanolamine from CDP-diacylglycerol: step 2/2.</text>
</comment>
<evidence type="ECO:0000256" key="5">
    <source>
        <dbReference type="ARBA" id="ARBA00023136"/>
    </source>
</evidence>
<keyword evidence="4 11" id="KW-0443">Lipid metabolism</keyword>
<dbReference type="AlphaFoldDB" id="A0A2P1P6X6"/>